<keyword evidence="3" id="KW-1185">Reference proteome</keyword>
<dbReference type="GO" id="GO:0006260">
    <property type="term" value="P:DNA replication"/>
    <property type="evidence" value="ECO:0007669"/>
    <property type="project" value="InterPro"/>
</dbReference>
<dbReference type="GO" id="GO:0003677">
    <property type="term" value="F:DNA binding"/>
    <property type="evidence" value="ECO:0007669"/>
    <property type="project" value="InterPro"/>
</dbReference>
<organism evidence="2 3">
    <name type="scientific">Noviherbaspirillum humi</name>
    <dbReference type="NCBI Taxonomy" id="1688639"/>
    <lineage>
        <taxon>Bacteria</taxon>
        <taxon>Pseudomonadati</taxon>
        <taxon>Pseudomonadota</taxon>
        <taxon>Betaproteobacteria</taxon>
        <taxon>Burkholderiales</taxon>
        <taxon>Oxalobacteraceae</taxon>
        <taxon>Noviherbaspirillum</taxon>
    </lineage>
</organism>
<dbReference type="Proteomes" id="UP000198284">
    <property type="component" value="Unassembled WGS sequence"/>
</dbReference>
<proteinExistence type="predicted"/>
<dbReference type="AlphaFoldDB" id="A0A239LKE0"/>
<dbReference type="OrthoDB" id="784829at2"/>
<dbReference type="EMBL" id="FZOT01000023">
    <property type="protein sequence ID" value="SNT30358.1"/>
    <property type="molecule type" value="Genomic_DNA"/>
</dbReference>
<accession>A0A239LKE0</accession>
<dbReference type="SUPFAM" id="SSF57783">
    <property type="entry name" value="Zinc beta-ribbon"/>
    <property type="match status" value="1"/>
</dbReference>
<name>A0A239LKE0_9BURK</name>
<evidence type="ECO:0000313" key="2">
    <source>
        <dbReference type="EMBL" id="SNT30358.1"/>
    </source>
</evidence>
<evidence type="ECO:0000259" key="1">
    <source>
        <dbReference type="Pfam" id="PF01807"/>
    </source>
</evidence>
<dbReference type="GO" id="GO:0003899">
    <property type="term" value="F:DNA-directed RNA polymerase activity"/>
    <property type="evidence" value="ECO:0007669"/>
    <property type="project" value="InterPro"/>
</dbReference>
<dbReference type="RefSeq" id="WP_089401488.1">
    <property type="nucleotide sequence ID" value="NZ_FZOT01000023.1"/>
</dbReference>
<dbReference type="GO" id="GO:0008270">
    <property type="term" value="F:zinc ion binding"/>
    <property type="evidence" value="ECO:0007669"/>
    <property type="project" value="InterPro"/>
</dbReference>
<gene>
    <name evidence="2" type="ORF">SAMN06265795_12341</name>
</gene>
<sequence>MAIQTLLNCLHKVRKTGQNRWMACCPAHDDRVPSLLISETPDGFPRFHCFAGCSKEEVLTAVGLDLEELLPFIPAGVHFAKKERRLWHWQDILQAMSLDLFIVFQYAKQMQYGQPLDDDQLLHLVECIGRIQAAMGLANE</sequence>
<dbReference type="Pfam" id="PF01807">
    <property type="entry name" value="Zn_ribbon_DnaG"/>
    <property type="match status" value="1"/>
</dbReference>
<protein>
    <submittedName>
        <fullName evidence="2">CHC2 zinc finger</fullName>
    </submittedName>
</protein>
<feature type="domain" description="Zinc finger CHC2-type" evidence="1">
    <location>
        <begin position="4"/>
        <end position="55"/>
    </location>
</feature>
<dbReference type="InterPro" id="IPR036977">
    <property type="entry name" value="DNA_primase_Znf_CHC2"/>
</dbReference>
<reference evidence="2 3" key="1">
    <citation type="submission" date="2017-06" db="EMBL/GenBank/DDBJ databases">
        <authorList>
            <person name="Kim H.J."/>
            <person name="Triplett B.A."/>
        </authorList>
    </citation>
    <scope>NUCLEOTIDE SEQUENCE [LARGE SCALE GENOMIC DNA]</scope>
    <source>
        <strain evidence="2 3">U15</strain>
    </source>
</reference>
<evidence type="ECO:0000313" key="3">
    <source>
        <dbReference type="Proteomes" id="UP000198284"/>
    </source>
</evidence>
<dbReference type="InterPro" id="IPR002694">
    <property type="entry name" value="Znf_CHC2"/>
</dbReference>
<dbReference type="Gene3D" id="3.90.580.10">
    <property type="entry name" value="Zinc finger, CHC2-type domain"/>
    <property type="match status" value="1"/>
</dbReference>